<dbReference type="InterPro" id="IPR050625">
    <property type="entry name" value="ParA/MinD_ATPase"/>
</dbReference>
<dbReference type="PANTHER" id="PTHR43384">
    <property type="entry name" value="SEPTUM SITE-DETERMINING PROTEIN MIND HOMOLOG, CHLOROPLASTIC-RELATED"/>
    <property type="match status" value="1"/>
</dbReference>
<sequence>MAQKKIWAIGGGKGGVGKSFIACNLGIMLAQSGNKVILADLDLGGANLHTWLGVNNPDKGITEFVEREVPNLSKLLIPSKIQGLGLISGAKDGVEIANMKHTQKRRFVSALKSLDADYVVIDLGAGTAYNTVDFFLLADAQIMLVIPEPTSIENCYRFIKNSFFRQIFHNSENFRMKSLVKRILRKDNPYNVNTPKDLIACMGQLGGNAAVFIKEQQQLFLPTIVLNQVRSEREYKIGPAMQRACLKYFSLNVKFMGHLTFNESVRSSILARQPLAVESPDCETMQQLKIIYNELLQHELDRTEKHNLLSKLSL</sequence>
<evidence type="ECO:0000256" key="2">
    <source>
        <dbReference type="ARBA" id="ARBA00022840"/>
    </source>
</evidence>
<dbReference type="PANTHER" id="PTHR43384:SF4">
    <property type="entry name" value="CELLULOSE BIOSYNTHESIS PROTEIN BCSQ-RELATED"/>
    <property type="match status" value="1"/>
</dbReference>
<protein>
    <recommendedName>
        <fullName evidence="3">CobQ/CobB/MinD/ParA nucleotide binding domain-containing protein</fullName>
    </recommendedName>
</protein>
<evidence type="ECO:0000313" key="4">
    <source>
        <dbReference type="EMBL" id="SUZ55101.1"/>
    </source>
</evidence>
<dbReference type="Pfam" id="PF01656">
    <property type="entry name" value="CbiA"/>
    <property type="match status" value="1"/>
</dbReference>
<keyword evidence="1" id="KW-0547">Nucleotide-binding</keyword>
<evidence type="ECO:0000256" key="1">
    <source>
        <dbReference type="ARBA" id="ARBA00022741"/>
    </source>
</evidence>
<keyword evidence="2" id="KW-0067">ATP-binding</keyword>
<dbReference type="InterPro" id="IPR027417">
    <property type="entry name" value="P-loop_NTPase"/>
</dbReference>
<accession>A0A381NKM5</accession>
<dbReference type="InterPro" id="IPR002586">
    <property type="entry name" value="CobQ/CobB/MinD/ParA_Nub-bd_dom"/>
</dbReference>
<reference evidence="4" key="1">
    <citation type="submission" date="2018-05" db="EMBL/GenBank/DDBJ databases">
        <authorList>
            <person name="Lanie J.A."/>
            <person name="Ng W.-L."/>
            <person name="Kazmierczak K.M."/>
            <person name="Andrzejewski T.M."/>
            <person name="Davidsen T.M."/>
            <person name="Wayne K.J."/>
            <person name="Tettelin H."/>
            <person name="Glass J.I."/>
            <person name="Rusch D."/>
            <person name="Podicherti R."/>
            <person name="Tsui H.-C.T."/>
            <person name="Winkler M.E."/>
        </authorList>
    </citation>
    <scope>NUCLEOTIDE SEQUENCE</scope>
</reference>
<evidence type="ECO:0000259" key="3">
    <source>
        <dbReference type="Pfam" id="PF01656"/>
    </source>
</evidence>
<dbReference type="GO" id="GO:0051782">
    <property type="term" value="P:negative regulation of cell division"/>
    <property type="evidence" value="ECO:0007669"/>
    <property type="project" value="TreeGrafter"/>
</dbReference>
<feature type="domain" description="CobQ/CobB/MinD/ParA nucleotide binding" evidence="3">
    <location>
        <begin position="8"/>
        <end position="272"/>
    </location>
</feature>
<gene>
    <name evidence="4" type="ORF">METZ01_LOCUS7955</name>
</gene>
<dbReference type="GO" id="GO:0016887">
    <property type="term" value="F:ATP hydrolysis activity"/>
    <property type="evidence" value="ECO:0007669"/>
    <property type="project" value="TreeGrafter"/>
</dbReference>
<name>A0A381NKM5_9ZZZZ</name>
<dbReference type="AlphaFoldDB" id="A0A381NKM5"/>
<dbReference type="GO" id="GO:0005829">
    <property type="term" value="C:cytosol"/>
    <property type="evidence" value="ECO:0007669"/>
    <property type="project" value="TreeGrafter"/>
</dbReference>
<proteinExistence type="predicted"/>
<dbReference type="SUPFAM" id="SSF52540">
    <property type="entry name" value="P-loop containing nucleoside triphosphate hydrolases"/>
    <property type="match status" value="1"/>
</dbReference>
<dbReference type="EMBL" id="UINC01000427">
    <property type="protein sequence ID" value="SUZ55101.1"/>
    <property type="molecule type" value="Genomic_DNA"/>
</dbReference>
<dbReference type="GO" id="GO:0005524">
    <property type="term" value="F:ATP binding"/>
    <property type="evidence" value="ECO:0007669"/>
    <property type="project" value="UniProtKB-KW"/>
</dbReference>
<dbReference type="GO" id="GO:0009898">
    <property type="term" value="C:cytoplasmic side of plasma membrane"/>
    <property type="evidence" value="ECO:0007669"/>
    <property type="project" value="TreeGrafter"/>
</dbReference>
<dbReference type="Gene3D" id="3.40.50.300">
    <property type="entry name" value="P-loop containing nucleotide triphosphate hydrolases"/>
    <property type="match status" value="1"/>
</dbReference>
<organism evidence="4">
    <name type="scientific">marine metagenome</name>
    <dbReference type="NCBI Taxonomy" id="408172"/>
    <lineage>
        <taxon>unclassified sequences</taxon>
        <taxon>metagenomes</taxon>
        <taxon>ecological metagenomes</taxon>
    </lineage>
</organism>